<dbReference type="CDD" id="cd07822">
    <property type="entry name" value="SRPBCC_4"/>
    <property type="match status" value="1"/>
</dbReference>
<dbReference type="InterPro" id="IPR023393">
    <property type="entry name" value="START-like_dom_sf"/>
</dbReference>
<evidence type="ECO:0000313" key="2">
    <source>
        <dbReference type="Proteomes" id="UP000805614"/>
    </source>
</evidence>
<organism evidence="1 2">
    <name type="scientific">Actinomadura alba</name>
    <dbReference type="NCBI Taxonomy" id="406431"/>
    <lineage>
        <taxon>Bacteria</taxon>
        <taxon>Bacillati</taxon>
        <taxon>Actinomycetota</taxon>
        <taxon>Actinomycetes</taxon>
        <taxon>Streptosporangiales</taxon>
        <taxon>Thermomonosporaceae</taxon>
        <taxon>Actinomadura</taxon>
    </lineage>
</organism>
<dbReference type="InterPro" id="IPR019587">
    <property type="entry name" value="Polyketide_cyclase/dehydratase"/>
</dbReference>
<protein>
    <submittedName>
        <fullName evidence="1">SRPBCC domain-containing protein</fullName>
    </submittedName>
</protein>
<dbReference type="Proteomes" id="UP000805614">
    <property type="component" value="Unassembled WGS sequence"/>
</dbReference>
<proteinExistence type="predicted"/>
<gene>
    <name evidence="1" type="ORF">HKK74_23125</name>
</gene>
<dbReference type="Pfam" id="PF10604">
    <property type="entry name" value="Polyketide_cyc2"/>
    <property type="match status" value="1"/>
</dbReference>
<dbReference type="RefSeq" id="WP_187245373.1">
    <property type="nucleotide sequence ID" value="NZ_BAAAOK010000015.1"/>
</dbReference>
<reference evidence="1 2" key="1">
    <citation type="submission" date="2020-06" db="EMBL/GenBank/DDBJ databases">
        <title>Actinomadura xiongansis sp. nov., isolated from soil of Baiyangdian.</title>
        <authorList>
            <person name="Zhang X."/>
        </authorList>
    </citation>
    <scope>NUCLEOTIDE SEQUENCE [LARGE SCALE GENOMIC DNA]</scope>
    <source>
        <strain evidence="1 2">HBUM206468</strain>
    </source>
</reference>
<name>A0ABR7LU88_9ACTN</name>
<dbReference type="PANTHER" id="PTHR36166:SF1">
    <property type="entry name" value="SRPBCC DOMAIN-CONTAINING PROTEIN"/>
    <property type="match status" value="1"/>
</dbReference>
<dbReference type="EMBL" id="JABVEC010000018">
    <property type="protein sequence ID" value="MBC6468366.1"/>
    <property type="molecule type" value="Genomic_DNA"/>
</dbReference>
<evidence type="ECO:0000313" key="1">
    <source>
        <dbReference type="EMBL" id="MBC6468366.1"/>
    </source>
</evidence>
<sequence length="145" mass="15872">MLTREVETAIDIEATPDRVWEVLTDFGSYPEWNPFIVRVTGTPTPGAKVILKIRSSAGWSATNKATLLAAVPNQVLRWSARLIPIPGLVAGRHEFRLSATDGGTRLVHSEQFSGVLVPIIGGLLAKTERDFHNLNEALKKQCENG</sequence>
<accession>A0ABR7LU88</accession>
<dbReference type="Gene3D" id="3.30.530.20">
    <property type="match status" value="1"/>
</dbReference>
<comment type="caution">
    <text evidence="1">The sequence shown here is derived from an EMBL/GenBank/DDBJ whole genome shotgun (WGS) entry which is preliminary data.</text>
</comment>
<keyword evidence="2" id="KW-1185">Reference proteome</keyword>
<dbReference type="PANTHER" id="PTHR36166">
    <property type="entry name" value="CHROMOSOME 9, WHOLE GENOME SHOTGUN SEQUENCE"/>
    <property type="match status" value="1"/>
</dbReference>
<dbReference type="SUPFAM" id="SSF55961">
    <property type="entry name" value="Bet v1-like"/>
    <property type="match status" value="1"/>
</dbReference>